<evidence type="ECO:0000313" key="2">
    <source>
        <dbReference type="EMBL" id="KAG7502947.1"/>
    </source>
</evidence>
<accession>A0AAV6RF81</accession>
<feature type="compositionally biased region" description="Polar residues" evidence="1">
    <location>
        <begin position="59"/>
        <end position="70"/>
    </location>
</feature>
<dbReference type="EMBL" id="JAGKHQ010000012">
    <property type="protein sequence ID" value="KAG7502947.1"/>
    <property type="molecule type" value="Genomic_DNA"/>
</dbReference>
<feature type="compositionally biased region" description="Basic and acidic residues" evidence="1">
    <location>
        <begin position="46"/>
        <end position="57"/>
    </location>
</feature>
<proteinExistence type="predicted"/>
<evidence type="ECO:0000256" key="1">
    <source>
        <dbReference type="SAM" id="MobiDB-lite"/>
    </source>
</evidence>
<evidence type="ECO:0000313" key="3">
    <source>
        <dbReference type="Proteomes" id="UP000693946"/>
    </source>
</evidence>
<comment type="caution">
    <text evidence="2">The sequence shown here is derived from an EMBL/GenBank/DDBJ whole genome shotgun (WGS) entry which is preliminary data.</text>
</comment>
<dbReference type="AlphaFoldDB" id="A0AAV6RF81"/>
<reference evidence="2 3" key="1">
    <citation type="journal article" date="2021" name="Sci. Rep.">
        <title>Chromosome anchoring in Senegalese sole (Solea senegalensis) reveals sex-associated markers and genome rearrangements in flatfish.</title>
        <authorList>
            <person name="Guerrero-Cozar I."/>
            <person name="Gomez-Garrido J."/>
            <person name="Berbel C."/>
            <person name="Martinez-Blanch J.F."/>
            <person name="Alioto T."/>
            <person name="Claros M.G."/>
            <person name="Gagnaire P.A."/>
            <person name="Manchado M."/>
        </authorList>
    </citation>
    <scope>NUCLEOTIDE SEQUENCE [LARGE SCALE GENOMIC DNA]</scope>
    <source>
        <strain evidence="2">Sse05_10M</strain>
    </source>
</reference>
<dbReference type="Proteomes" id="UP000693946">
    <property type="component" value="Linkage Group LG2"/>
</dbReference>
<name>A0AAV6RF81_SOLSE</name>
<sequence>MGYPRGIRVDKGASSQPCTAAAAAVRTADGDAALCWRQTAEKCVEREGEKQRERGRGESQFTLISQQHFTQAPPPP</sequence>
<protein>
    <submittedName>
        <fullName evidence="2">Uncharacterized protein</fullName>
    </submittedName>
</protein>
<gene>
    <name evidence="2" type="ORF">JOB18_029079</name>
</gene>
<organism evidence="2 3">
    <name type="scientific">Solea senegalensis</name>
    <name type="common">Senegalese sole</name>
    <dbReference type="NCBI Taxonomy" id="28829"/>
    <lineage>
        <taxon>Eukaryota</taxon>
        <taxon>Metazoa</taxon>
        <taxon>Chordata</taxon>
        <taxon>Craniata</taxon>
        <taxon>Vertebrata</taxon>
        <taxon>Euteleostomi</taxon>
        <taxon>Actinopterygii</taxon>
        <taxon>Neopterygii</taxon>
        <taxon>Teleostei</taxon>
        <taxon>Neoteleostei</taxon>
        <taxon>Acanthomorphata</taxon>
        <taxon>Carangaria</taxon>
        <taxon>Pleuronectiformes</taxon>
        <taxon>Pleuronectoidei</taxon>
        <taxon>Soleidae</taxon>
        <taxon>Solea</taxon>
    </lineage>
</organism>
<feature type="region of interest" description="Disordered" evidence="1">
    <location>
        <begin position="46"/>
        <end position="76"/>
    </location>
</feature>
<keyword evidence="3" id="KW-1185">Reference proteome</keyword>